<organism evidence="2 3">
    <name type="scientific">Popillia japonica</name>
    <name type="common">Japanese beetle</name>
    <dbReference type="NCBI Taxonomy" id="7064"/>
    <lineage>
        <taxon>Eukaryota</taxon>
        <taxon>Metazoa</taxon>
        <taxon>Ecdysozoa</taxon>
        <taxon>Arthropoda</taxon>
        <taxon>Hexapoda</taxon>
        <taxon>Insecta</taxon>
        <taxon>Pterygota</taxon>
        <taxon>Neoptera</taxon>
        <taxon>Endopterygota</taxon>
        <taxon>Coleoptera</taxon>
        <taxon>Polyphaga</taxon>
        <taxon>Scarabaeiformia</taxon>
        <taxon>Scarabaeidae</taxon>
        <taxon>Rutelinae</taxon>
        <taxon>Popillia</taxon>
    </lineage>
</organism>
<protein>
    <recommendedName>
        <fullName evidence="4">Secreted protein</fullName>
    </recommendedName>
</protein>
<dbReference type="Proteomes" id="UP001458880">
    <property type="component" value="Unassembled WGS sequence"/>
</dbReference>
<evidence type="ECO:0000313" key="2">
    <source>
        <dbReference type="EMBL" id="KAK9753804.1"/>
    </source>
</evidence>
<evidence type="ECO:0008006" key="4">
    <source>
        <dbReference type="Google" id="ProtNLM"/>
    </source>
</evidence>
<feature type="compositionally biased region" description="Low complexity" evidence="1">
    <location>
        <begin position="102"/>
        <end position="111"/>
    </location>
</feature>
<comment type="caution">
    <text evidence="2">The sequence shown here is derived from an EMBL/GenBank/DDBJ whole genome shotgun (WGS) entry which is preliminary data.</text>
</comment>
<accession>A0AAW1N527</accession>
<gene>
    <name evidence="2" type="ORF">QE152_g1789</name>
</gene>
<sequence>MRRLTLILLWDPRWGCWDRRVADVASVRVQERAPKFKTFSARSTAAVRTGDVASVRVQERAPKFKTFSARSTAAVRTGEMKPVITSGSHKVRSPYSRRDPLDLLPPLGQAK</sequence>
<evidence type="ECO:0000313" key="3">
    <source>
        <dbReference type="Proteomes" id="UP001458880"/>
    </source>
</evidence>
<keyword evidence="3" id="KW-1185">Reference proteome</keyword>
<evidence type="ECO:0000256" key="1">
    <source>
        <dbReference type="SAM" id="MobiDB-lite"/>
    </source>
</evidence>
<reference evidence="2 3" key="1">
    <citation type="journal article" date="2024" name="BMC Genomics">
        <title>De novo assembly and annotation of Popillia japonica's genome with initial clues to its potential as an invasive pest.</title>
        <authorList>
            <person name="Cucini C."/>
            <person name="Boschi S."/>
            <person name="Funari R."/>
            <person name="Cardaioli E."/>
            <person name="Iannotti N."/>
            <person name="Marturano G."/>
            <person name="Paoli F."/>
            <person name="Bruttini M."/>
            <person name="Carapelli A."/>
            <person name="Frati F."/>
            <person name="Nardi F."/>
        </authorList>
    </citation>
    <scope>NUCLEOTIDE SEQUENCE [LARGE SCALE GENOMIC DNA]</scope>
    <source>
        <strain evidence="2">DMR45628</strain>
    </source>
</reference>
<dbReference type="AlphaFoldDB" id="A0AAW1N527"/>
<dbReference type="EMBL" id="JASPKY010000010">
    <property type="protein sequence ID" value="KAK9753804.1"/>
    <property type="molecule type" value="Genomic_DNA"/>
</dbReference>
<feature type="region of interest" description="Disordered" evidence="1">
    <location>
        <begin position="78"/>
        <end position="111"/>
    </location>
</feature>
<proteinExistence type="predicted"/>
<name>A0AAW1N527_POPJA</name>